<keyword evidence="3" id="KW-1185">Reference proteome</keyword>
<protein>
    <submittedName>
        <fullName evidence="2">Uncharacterized protein</fullName>
    </submittedName>
</protein>
<feature type="region of interest" description="Disordered" evidence="1">
    <location>
        <begin position="48"/>
        <end position="68"/>
    </location>
</feature>
<evidence type="ECO:0000256" key="1">
    <source>
        <dbReference type="SAM" id="MobiDB-lite"/>
    </source>
</evidence>
<reference evidence="3" key="2">
    <citation type="submission" date="2015-01" db="EMBL/GenBank/DDBJ databases">
        <title>Evolutionary Origins and Diversification of the Mycorrhizal Mutualists.</title>
        <authorList>
            <consortium name="DOE Joint Genome Institute"/>
            <consortium name="Mycorrhizal Genomics Consortium"/>
            <person name="Kohler A."/>
            <person name="Kuo A."/>
            <person name="Nagy L.G."/>
            <person name="Floudas D."/>
            <person name="Copeland A."/>
            <person name="Barry K.W."/>
            <person name="Cichocki N."/>
            <person name="Veneault-Fourrey C."/>
            <person name="LaButti K."/>
            <person name="Lindquist E.A."/>
            <person name="Lipzen A."/>
            <person name="Lundell T."/>
            <person name="Morin E."/>
            <person name="Murat C."/>
            <person name="Riley R."/>
            <person name="Ohm R."/>
            <person name="Sun H."/>
            <person name="Tunlid A."/>
            <person name="Henrissat B."/>
            <person name="Grigoriev I.V."/>
            <person name="Hibbett D.S."/>
            <person name="Martin F."/>
        </authorList>
    </citation>
    <scope>NUCLEOTIDE SEQUENCE [LARGE SCALE GENOMIC DNA]</scope>
    <source>
        <strain evidence="3">MUT 4182</strain>
    </source>
</reference>
<organism evidence="2 3">
    <name type="scientific">Tulasnella calospora MUT 4182</name>
    <dbReference type="NCBI Taxonomy" id="1051891"/>
    <lineage>
        <taxon>Eukaryota</taxon>
        <taxon>Fungi</taxon>
        <taxon>Dikarya</taxon>
        <taxon>Basidiomycota</taxon>
        <taxon>Agaricomycotina</taxon>
        <taxon>Agaricomycetes</taxon>
        <taxon>Cantharellales</taxon>
        <taxon>Tulasnellaceae</taxon>
        <taxon>Tulasnella</taxon>
    </lineage>
</organism>
<accession>A0A0C3M0A4</accession>
<name>A0A0C3M0A4_9AGAM</name>
<proteinExistence type="predicted"/>
<evidence type="ECO:0000313" key="3">
    <source>
        <dbReference type="Proteomes" id="UP000054248"/>
    </source>
</evidence>
<dbReference type="Proteomes" id="UP000054248">
    <property type="component" value="Unassembled WGS sequence"/>
</dbReference>
<dbReference type="HOGENOM" id="CLU_2591551_0_0_1"/>
<dbReference type="EMBL" id="KN823014">
    <property type="protein sequence ID" value="KIO27072.1"/>
    <property type="molecule type" value="Genomic_DNA"/>
</dbReference>
<reference evidence="2 3" key="1">
    <citation type="submission" date="2014-04" db="EMBL/GenBank/DDBJ databases">
        <authorList>
            <consortium name="DOE Joint Genome Institute"/>
            <person name="Kuo A."/>
            <person name="Girlanda M."/>
            <person name="Perotto S."/>
            <person name="Kohler A."/>
            <person name="Nagy L.G."/>
            <person name="Floudas D."/>
            <person name="Copeland A."/>
            <person name="Barry K.W."/>
            <person name="Cichocki N."/>
            <person name="Veneault-Fourrey C."/>
            <person name="LaButti K."/>
            <person name="Lindquist E.A."/>
            <person name="Lipzen A."/>
            <person name="Lundell T."/>
            <person name="Morin E."/>
            <person name="Murat C."/>
            <person name="Sun H."/>
            <person name="Tunlid A."/>
            <person name="Henrissat B."/>
            <person name="Grigoriev I.V."/>
            <person name="Hibbett D.S."/>
            <person name="Martin F."/>
            <person name="Nordberg H.P."/>
            <person name="Cantor M.N."/>
            <person name="Hua S.X."/>
        </authorList>
    </citation>
    <scope>NUCLEOTIDE SEQUENCE [LARGE SCALE GENOMIC DNA]</scope>
    <source>
        <strain evidence="2 3">MUT 4182</strain>
    </source>
</reference>
<evidence type="ECO:0000313" key="2">
    <source>
        <dbReference type="EMBL" id="KIO27072.1"/>
    </source>
</evidence>
<gene>
    <name evidence="2" type="ORF">M407DRAFT_194151</name>
</gene>
<sequence length="80" mass="8870">MPWGILGQAFERPHNLPIPFAFPDPNARLMAVSCSTLDHPRRASRLVRSPLPSAHLPKEHHTPPPPSRALLAILSSRRLA</sequence>
<dbReference type="AlphaFoldDB" id="A0A0C3M0A4"/>